<dbReference type="InterPro" id="IPR044730">
    <property type="entry name" value="RNase_H-like_dom_plant"/>
</dbReference>
<dbReference type="PANTHER" id="PTHR47723:SF24">
    <property type="entry name" value="RNASE H TYPE-1 DOMAIN-CONTAINING PROTEIN"/>
    <property type="match status" value="1"/>
</dbReference>
<dbReference type="InterPro" id="IPR002156">
    <property type="entry name" value="RNaseH_domain"/>
</dbReference>
<feature type="domain" description="RNase H type-1" evidence="1">
    <location>
        <begin position="39"/>
        <end position="172"/>
    </location>
</feature>
<dbReference type="EMBL" id="JABTTQ020000005">
    <property type="protein sequence ID" value="KAK6156645.1"/>
    <property type="molecule type" value="Genomic_DNA"/>
</dbReference>
<dbReference type="Proteomes" id="UP001318860">
    <property type="component" value="Unassembled WGS sequence"/>
</dbReference>
<gene>
    <name evidence="2" type="ORF">DH2020_010893</name>
</gene>
<organism evidence="2 3">
    <name type="scientific">Rehmannia glutinosa</name>
    <name type="common">Chinese foxglove</name>
    <dbReference type="NCBI Taxonomy" id="99300"/>
    <lineage>
        <taxon>Eukaryota</taxon>
        <taxon>Viridiplantae</taxon>
        <taxon>Streptophyta</taxon>
        <taxon>Embryophyta</taxon>
        <taxon>Tracheophyta</taxon>
        <taxon>Spermatophyta</taxon>
        <taxon>Magnoliopsida</taxon>
        <taxon>eudicotyledons</taxon>
        <taxon>Gunneridae</taxon>
        <taxon>Pentapetalae</taxon>
        <taxon>asterids</taxon>
        <taxon>lamiids</taxon>
        <taxon>Lamiales</taxon>
        <taxon>Orobanchaceae</taxon>
        <taxon>Rehmannieae</taxon>
        <taxon>Rehmannia</taxon>
    </lineage>
</organism>
<evidence type="ECO:0000313" key="2">
    <source>
        <dbReference type="EMBL" id="KAK6156645.1"/>
    </source>
</evidence>
<dbReference type="Gene3D" id="3.30.420.10">
    <property type="entry name" value="Ribonuclease H-like superfamily/Ribonuclease H"/>
    <property type="match status" value="1"/>
</dbReference>
<dbReference type="PANTHER" id="PTHR47723">
    <property type="entry name" value="OS05G0353850 PROTEIN"/>
    <property type="match status" value="1"/>
</dbReference>
<proteinExistence type="predicted"/>
<sequence length="220" mass="24748">MEHCLLPSLPIVNRNTRLCAAQPKLLRWKQPFLGYVAVNCDGSFRERNNTCGYWIIIRDCFGRFIVAKANHFQKADLIKDETIEVKYGTTVLKIEMLAIRDGLRLAKGLELTHVEIQSDSKVAISILVGESRCPSQCLGVLSDIRSEISFFKGLGFIFVYRERNRAADFLSKCLTSDGERCFDSSDVPHALQKIIVEDALDSSSSSLPLNPFLEELFILG</sequence>
<name>A0ABR0XBV4_REHGL</name>
<dbReference type="InterPro" id="IPR012337">
    <property type="entry name" value="RNaseH-like_sf"/>
</dbReference>
<reference evidence="2 3" key="1">
    <citation type="journal article" date="2021" name="Comput. Struct. Biotechnol. J.">
        <title>De novo genome assembly of the potent medicinal plant Rehmannia glutinosa using nanopore technology.</title>
        <authorList>
            <person name="Ma L."/>
            <person name="Dong C."/>
            <person name="Song C."/>
            <person name="Wang X."/>
            <person name="Zheng X."/>
            <person name="Niu Y."/>
            <person name="Chen S."/>
            <person name="Feng W."/>
        </authorList>
    </citation>
    <scope>NUCLEOTIDE SEQUENCE [LARGE SCALE GENOMIC DNA]</scope>
    <source>
        <strain evidence="2">DH-2019</strain>
    </source>
</reference>
<keyword evidence="3" id="KW-1185">Reference proteome</keyword>
<accession>A0ABR0XBV4</accession>
<dbReference type="Pfam" id="PF13456">
    <property type="entry name" value="RVT_3"/>
    <property type="match status" value="1"/>
</dbReference>
<protein>
    <recommendedName>
        <fullName evidence="1">RNase H type-1 domain-containing protein</fullName>
    </recommendedName>
</protein>
<evidence type="ECO:0000259" key="1">
    <source>
        <dbReference type="Pfam" id="PF13456"/>
    </source>
</evidence>
<dbReference type="InterPro" id="IPR036397">
    <property type="entry name" value="RNaseH_sf"/>
</dbReference>
<dbReference type="InterPro" id="IPR053151">
    <property type="entry name" value="RNase_H-like"/>
</dbReference>
<evidence type="ECO:0000313" key="3">
    <source>
        <dbReference type="Proteomes" id="UP001318860"/>
    </source>
</evidence>
<dbReference type="CDD" id="cd06222">
    <property type="entry name" value="RNase_H_like"/>
    <property type="match status" value="1"/>
</dbReference>
<comment type="caution">
    <text evidence="2">The sequence shown here is derived from an EMBL/GenBank/DDBJ whole genome shotgun (WGS) entry which is preliminary data.</text>
</comment>
<dbReference type="SUPFAM" id="SSF53098">
    <property type="entry name" value="Ribonuclease H-like"/>
    <property type="match status" value="1"/>
</dbReference>